<dbReference type="RefSeq" id="WP_317957673.1">
    <property type="nucleotide sequence ID" value="NZ_BSKO01000001.1"/>
</dbReference>
<dbReference type="Pfam" id="PF04630">
    <property type="entry name" value="Phage_TTP_1"/>
    <property type="match status" value="1"/>
</dbReference>
<evidence type="ECO:0000313" key="1">
    <source>
        <dbReference type="EMBL" id="GLO64750.1"/>
    </source>
</evidence>
<sequence length="202" mass="21998">MPEKNYKSSTGVDGFYYGIIGDGTVAETVERVKFLQTITVEMPQEPVRAHGDNITAEMAINSGDISITAGFHKIPLEDKQKLLGWEVVEGITATSSNDSPPYVGVIFTKTFQDGSREYVGLPKGMFTRPNVTANSKGESTEFSSEEIAAQFMDRTVEGFDEEKSALFAYDEPGETTNRDALFIKIFGVPHPDAGTPTEPEGA</sequence>
<reference evidence="1 2" key="1">
    <citation type="submission" date="2023-02" db="EMBL/GenBank/DDBJ databases">
        <title>Oceanobacillus kimchii IFOP_LL358 isolated form Alexandrium catenella lab strain.</title>
        <authorList>
            <person name="Gajardo G."/>
            <person name="Ueki S."/>
            <person name="Maruyama F."/>
        </authorList>
    </citation>
    <scope>NUCLEOTIDE SEQUENCE [LARGE SCALE GENOMIC DNA]</scope>
    <source>
        <strain evidence="1 2">IFOP_LL358</strain>
    </source>
</reference>
<comment type="caution">
    <text evidence="1">The sequence shown here is derived from an EMBL/GenBank/DDBJ whole genome shotgun (WGS) entry which is preliminary data.</text>
</comment>
<evidence type="ECO:0000313" key="2">
    <source>
        <dbReference type="Proteomes" id="UP001275436"/>
    </source>
</evidence>
<accession>A0ABQ5THY5</accession>
<evidence type="ECO:0008006" key="3">
    <source>
        <dbReference type="Google" id="ProtNLM"/>
    </source>
</evidence>
<protein>
    <recommendedName>
        <fullName evidence="3">Phage tail protein</fullName>
    </recommendedName>
</protein>
<dbReference type="InterPro" id="IPR006490">
    <property type="entry name" value="Maj_tail_phi13"/>
</dbReference>
<proteinExistence type="predicted"/>
<gene>
    <name evidence="1" type="ORF">MACH08_05340</name>
</gene>
<name>A0ABQ5THY5_9BACI</name>
<dbReference type="EMBL" id="BSKO01000001">
    <property type="protein sequence ID" value="GLO64750.1"/>
    <property type="molecule type" value="Genomic_DNA"/>
</dbReference>
<dbReference type="InterPro" id="IPR006724">
    <property type="entry name" value="Phage_TTP"/>
</dbReference>
<organism evidence="1 2">
    <name type="scientific">Oceanobacillus kimchii</name>
    <dbReference type="NCBI Taxonomy" id="746691"/>
    <lineage>
        <taxon>Bacteria</taxon>
        <taxon>Bacillati</taxon>
        <taxon>Bacillota</taxon>
        <taxon>Bacilli</taxon>
        <taxon>Bacillales</taxon>
        <taxon>Bacillaceae</taxon>
        <taxon>Oceanobacillus</taxon>
    </lineage>
</organism>
<dbReference type="NCBIfam" id="TIGR01603">
    <property type="entry name" value="maj_tail_phi13"/>
    <property type="match status" value="1"/>
</dbReference>
<keyword evidence="2" id="KW-1185">Reference proteome</keyword>
<dbReference type="Proteomes" id="UP001275436">
    <property type="component" value="Unassembled WGS sequence"/>
</dbReference>